<reference evidence="10 11" key="1">
    <citation type="journal article" date="2021" name="Int. J. Syst. Evol. Microbiol.">
        <title>Reticulibacter mediterranei gen. nov., sp. nov., within the new family Reticulibacteraceae fam. nov., and Ktedonospora formicarum gen. nov., sp. nov., Ktedonobacter robiniae sp. nov., Dictyobacter formicarum sp. nov. and Dictyobacter arantiisoli sp. nov., belonging to the class Ktedonobacteria.</title>
        <authorList>
            <person name="Yabe S."/>
            <person name="Zheng Y."/>
            <person name="Wang C.M."/>
            <person name="Sakai Y."/>
            <person name="Abe K."/>
            <person name="Yokota A."/>
            <person name="Donadio S."/>
            <person name="Cavaletti L."/>
            <person name="Monciardini P."/>
        </authorList>
    </citation>
    <scope>NUCLEOTIDE SEQUENCE [LARGE SCALE GENOMIC DNA]</scope>
    <source>
        <strain evidence="10 11">SOSP1-9</strain>
    </source>
</reference>
<dbReference type="Pfam" id="PF00239">
    <property type="entry name" value="Resolvase"/>
    <property type="match status" value="1"/>
</dbReference>
<dbReference type="EMBL" id="BNJJ01000017">
    <property type="protein sequence ID" value="GHO87389.1"/>
    <property type="molecule type" value="Genomic_DNA"/>
</dbReference>
<dbReference type="SUPFAM" id="SSF53041">
    <property type="entry name" value="Resolvase-like"/>
    <property type="match status" value="1"/>
</dbReference>
<accession>A0ABQ3VMF1</accession>
<evidence type="ECO:0000256" key="6">
    <source>
        <dbReference type="ARBA" id="ARBA00023136"/>
    </source>
</evidence>
<dbReference type="Proteomes" id="UP000635565">
    <property type="component" value="Unassembled WGS sequence"/>
</dbReference>
<evidence type="ECO:0000256" key="5">
    <source>
        <dbReference type="ARBA" id="ARBA00022989"/>
    </source>
</evidence>
<dbReference type="Pfam" id="PF05977">
    <property type="entry name" value="MFS_3"/>
    <property type="match status" value="1"/>
</dbReference>
<evidence type="ECO:0000256" key="3">
    <source>
        <dbReference type="ARBA" id="ARBA00022475"/>
    </source>
</evidence>
<organism evidence="10 11">
    <name type="scientific">Dictyobacter formicarum</name>
    <dbReference type="NCBI Taxonomy" id="2778368"/>
    <lineage>
        <taxon>Bacteria</taxon>
        <taxon>Bacillati</taxon>
        <taxon>Chloroflexota</taxon>
        <taxon>Ktedonobacteria</taxon>
        <taxon>Ktedonobacterales</taxon>
        <taxon>Dictyobacteraceae</taxon>
        <taxon>Dictyobacter</taxon>
    </lineage>
</organism>
<keyword evidence="2" id="KW-0813">Transport</keyword>
<feature type="transmembrane region" description="Helical" evidence="7">
    <location>
        <begin position="142"/>
        <end position="163"/>
    </location>
</feature>
<keyword evidence="5 7" id="KW-1133">Transmembrane helix</keyword>
<feature type="transmembrane region" description="Helical" evidence="7">
    <location>
        <begin position="199"/>
        <end position="218"/>
    </location>
</feature>
<evidence type="ECO:0000256" key="2">
    <source>
        <dbReference type="ARBA" id="ARBA00022448"/>
    </source>
</evidence>
<feature type="domain" description="Major facilitator superfamily (MFS) profile" evidence="8">
    <location>
        <begin position="101"/>
        <end position="297"/>
    </location>
</feature>
<protein>
    <recommendedName>
        <fullName evidence="12">Major facilitator superfamily (MFS) profile domain-containing protein</fullName>
    </recommendedName>
</protein>
<gene>
    <name evidence="10" type="ORF">KSZ_53950</name>
</gene>
<keyword evidence="11" id="KW-1185">Reference proteome</keyword>
<evidence type="ECO:0000256" key="7">
    <source>
        <dbReference type="SAM" id="Phobius"/>
    </source>
</evidence>
<evidence type="ECO:0000259" key="8">
    <source>
        <dbReference type="PROSITE" id="PS50850"/>
    </source>
</evidence>
<dbReference type="PANTHER" id="PTHR23513:SF6">
    <property type="entry name" value="MAJOR FACILITATOR SUPERFAMILY ASSOCIATED DOMAIN-CONTAINING PROTEIN"/>
    <property type="match status" value="1"/>
</dbReference>
<dbReference type="Gene3D" id="3.40.50.1390">
    <property type="entry name" value="Resolvase, N-terminal catalytic domain"/>
    <property type="match status" value="1"/>
</dbReference>
<dbReference type="InterPro" id="IPR010290">
    <property type="entry name" value="TM_effector"/>
</dbReference>
<evidence type="ECO:0008006" key="12">
    <source>
        <dbReference type="Google" id="ProtNLM"/>
    </source>
</evidence>
<comment type="caution">
    <text evidence="10">The sequence shown here is derived from an EMBL/GenBank/DDBJ whole genome shotgun (WGS) entry which is preliminary data.</text>
</comment>
<dbReference type="SUPFAM" id="SSF103473">
    <property type="entry name" value="MFS general substrate transporter"/>
    <property type="match status" value="1"/>
</dbReference>
<keyword evidence="3" id="KW-1003">Cell membrane</keyword>
<feature type="transmembrane region" description="Helical" evidence="7">
    <location>
        <begin position="170"/>
        <end position="193"/>
    </location>
</feature>
<dbReference type="CDD" id="cd06173">
    <property type="entry name" value="MFS_MefA_like"/>
    <property type="match status" value="1"/>
</dbReference>
<sequence>MTPPLRGKLIFHLMGALAEFERDLIRERTNAGLAAARARGRVGGRPRKLKTNGKVALAQQMFADQSHSTSEICAALGDFARDTLSLRQGSRITRIMGLSYVWHVPSLALAIGVLGAVMLFGINFNVMLPLFATDVLHAGSIGYGFLCSAFGIGALFSALWLAWGNQKPNIHALLIAALIFCALEIAFALSPFYILSLPLIAGIGFAQVVMGTIANTTIQTVAPSHLRGRVMSVYLLVYSGGMPLGNLFAGGLAVLFGAPISLLIGGMLSLVAALAGWIRCRPAEQSLATSINALKIK</sequence>
<dbReference type="PROSITE" id="PS51736">
    <property type="entry name" value="RECOMBINASES_3"/>
    <property type="match status" value="1"/>
</dbReference>
<dbReference type="InterPro" id="IPR036162">
    <property type="entry name" value="Resolvase-like_N_sf"/>
</dbReference>
<dbReference type="PROSITE" id="PS50850">
    <property type="entry name" value="MFS"/>
    <property type="match status" value="1"/>
</dbReference>
<feature type="domain" description="Resolvase/invertase-type recombinase catalytic" evidence="9">
    <location>
        <begin position="1"/>
        <end position="40"/>
    </location>
</feature>
<dbReference type="InterPro" id="IPR020846">
    <property type="entry name" value="MFS_dom"/>
</dbReference>
<dbReference type="InterPro" id="IPR006119">
    <property type="entry name" value="Resolv_N"/>
</dbReference>
<dbReference type="PANTHER" id="PTHR23513">
    <property type="entry name" value="INTEGRAL MEMBRANE EFFLUX PROTEIN-RELATED"/>
    <property type="match status" value="1"/>
</dbReference>
<evidence type="ECO:0000259" key="9">
    <source>
        <dbReference type="PROSITE" id="PS51736"/>
    </source>
</evidence>
<comment type="subcellular location">
    <subcellularLocation>
        <location evidence="1">Cell membrane</location>
        <topology evidence="1">Multi-pass membrane protein</topology>
    </subcellularLocation>
</comment>
<feature type="transmembrane region" description="Helical" evidence="7">
    <location>
        <begin position="255"/>
        <end position="278"/>
    </location>
</feature>
<name>A0ABQ3VMF1_9CHLR</name>
<evidence type="ECO:0000313" key="11">
    <source>
        <dbReference type="Proteomes" id="UP000635565"/>
    </source>
</evidence>
<evidence type="ECO:0000256" key="1">
    <source>
        <dbReference type="ARBA" id="ARBA00004651"/>
    </source>
</evidence>
<feature type="transmembrane region" description="Helical" evidence="7">
    <location>
        <begin position="230"/>
        <end position="249"/>
    </location>
</feature>
<dbReference type="InterPro" id="IPR036259">
    <property type="entry name" value="MFS_trans_sf"/>
</dbReference>
<keyword evidence="4 7" id="KW-0812">Transmembrane</keyword>
<evidence type="ECO:0000256" key="4">
    <source>
        <dbReference type="ARBA" id="ARBA00022692"/>
    </source>
</evidence>
<feature type="transmembrane region" description="Helical" evidence="7">
    <location>
        <begin position="100"/>
        <end position="122"/>
    </location>
</feature>
<keyword evidence="6 7" id="KW-0472">Membrane</keyword>
<evidence type="ECO:0000313" key="10">
    <source>
        <dbReference type="EMBL" id="GHO87389.1"/>
    </source>
</evidence>
<dbReference type="Gene3D" id="1.20.1250.20">
    <property type="entry name" value="MFS general substrate transporter like domains"/>
    <property type="match status" value="1"/>
</dbReference>
<proteinExistence type="predicted"/>